<keyword evidence="2" id="KW-1133">Transmembrane helix</keyword>
<comment type="caution">
    <text evidence="3">The sequence shown here is derived from an EMBL/GenBank/DDBJ whole genome shotgun (WGS) entry which is preliminary data.</text>
</comment>
<evidence type="ECO:0000313" key="3">
    <source>
        <dbReference type="EMBL" id="MPM69203.1"/>
    </source>
</evidence>
<organism evidence="3">
    <name type="scientific">bioreactor metagenome</name>
    <dbReference type="NCBI Taxonomy" id="1076179"/>
    <lineage>
        <taxon>unclassified sequences</taxon>
        <taxon>metagenomes</taxon>
        <taxon>ecological metagenomes</taxon>
    </lineage>
</organism>
<keyword evidence="2" id="KW-0812">Transmembrane</keyword>
<proteinExistence type="predicted"/>
<keyword evidence="2" id="KW-0472">Membrane</keyword>
<reference evidence="3" key="1">
    <citation type="submission" date="2019-08" db="EMBL/GenBank/DDBJ databases">
        <authorList>
            <person name="Kucharzyk K."/>
            <person name="Murdoch R.W."/>
            <person name="Higgins S."/>
            <person name="Loffler F."/>
        </authorList>
    </citation>
    <scope>NUCLEOTIDE SEQUENCE</scope>
</reference>
<evidence type="ECO:0000256" key="1">
    <source>
        <dbReference type="SAM" id="Coils"/>
    </source>
</evidence>
<protein>
    <recommendedName>
        <fullName evidence="4">t-SNARE coiled-coil homology domain-containing protein</fullName>
    </recommendedName>
</protein>
<feature type="transmembrane region" description="Helical" evidence="2">
    <location>
        <begin position="94"/>
        <end position="111"/>
    </location>
</feature>
<gene>
    <name evidence="3" type="ORF">SDC9_116147</name>
</gene>
<keyword evidence="1" id="KW-0175">Coiled coil</keyword>
<name>A0A645C1I8_9ZZZZ</name>
<accession>A0A645C1I8</accession>
<dbReference type="Gene3D" id="1.20.5.1070">
    <property type="entry name" value="Head and neck region of the ectodomain of NDV fusion glycoprotein"/>
    <property type="match status" value="1"/>
</dbReference>
<sequence length="112" mass="13321">MKAQKQHSSYTRDDDKTSYKDILLNISDKIAKIDQRMDRIDKKIDKVDQRIDHIENKLDNLSSDTTSIKVDVGGLKFQQEESMRRYHEDVVRKRWYCGIVFTVIVGVMKFFY</sequence>
<dbReference type="EMBL" id="VSSQ01022713">
    <property type="protein sequence ID" value="MPM69203.1"/>
    <property type="molecule type" value="Genomic_DNA"/>
</dbReference>
<evidence type="ECO:0008006" key="4">
    <source>
        <dbReference type="Google" id="ProtNLM"/>
    </source>
</evidence>
<dbReference type="AlphaFoldDB" id="A0A645C1I8"/>
<feature type="coiled-coil region" evidence="1">
    <location>
        <begin position="30"/>
        <end position="64"/>
    </location>
</feature>
<evidence type="ECO:0000256" key="2">
    <source>
        <dbReference type="SAM" id="Phobius"/>
    </source>
</evidence>